<dbReference type="AlphaFoldDB" id="A0A8H6MDT2"/>
<gene>
    <name evidence="2" type="ORF">DFP72DRAFT_39576</name>
</gene>
<dbReference type="OrthoDB" id="10300650at2759"/>
<comment type="caution">
    <text evidence="2">The sequence shown here is derived from an EMBL/GenBank/DDBJ whole genome shotgun (WGS) entry which is preliminary data.</text>
</comment>
<name>A0A8H6MDT2_9AGAR</name>
<feature type="compositionally biased region" description="Polar residues" evidence="1">
    <location>
        <begin position="44"/>
        <end position="55"/>
    </location>
</feature>
<evidence type="ECO:0000256" key="1">
    <source>
        <dbReference type="SAM" id="MobiDB-lite"/>
    </source>
</evidence>
<dbReference type="EMBL" id="JACGCI010000010">
    <property type="protein sequence ID" value="KAF6761406.1"/>
    <property type="molecule type" value="Genomic_DNA"/>
</dbReference>
<accession>A0A8H6MDT2</accession>
<keyword evidence="3" id="KW-1185">Reference proteome</keyword>
<dbReference type="Proteomes" id="UP000521943">
    <property type="component" value="Unassembled WGS sequence"/>
</dbReference>
<sequence length="201" mass="21717">MGLKSHAARDHPDVDKGGPQFFSGASHTTARDITVQNAGRDMTNGPSRSGAGSSNDNERLMALVGSLLGGGGFGRRRDAGQSSRYHPYQTPPRRPAPDSSDTTPRSPAVDEGCELEEFLRSFFSSTGIDFRDQLPLLVAEDITPEIIPSVDASLLANDFLHTTIGKVIRLQKHAKIWDARNKKKIVLAKHTRASSSPVNVS</sequence>
<organism evidence="2 3">
    <name type="scientific">Ephemerocybe angulata</name>
    <dbReference type="NCBI Taxonomy" id="980116"/>
    <lineage>
        <taxon>Eukaryota</taxon>
        <taxon>Fungi</taxon>
        <taxon>Dikarya</taxon>
        <taxon>Basidiomycota</taxon>
        <taxon>Agaricomycotina</taxon>
        <taxon>Agaricomycetes</taxon>
        <taxon>Agaricomycetidae</taxon>
        <taxon>Agaricales</taxon>
        <taxon>Agaricineae</taxon>
        <taxon>Psathyrellaceae</taxon>
        <taxon>Ephemerocybe</taxon>
    </lineage>
</organism>
<reference evidence="2 3" key="1">
    <citation type="submission" date="2020-07" db="EMBL/GenBank/DDBJ databases">
        <title>Comparative genomics of pyrophilous fungi reveals a link between fire events and developmental genes.</title>
        <authorList>
            <consortium name="DOE Joint Genome Institute"/>
            <person name="Steindorff A.S."/>
            <person name="Carver A."/>
            <person name="Calhoun S."/>
            <person name="Stillman K."/>
            <person name="Liu H."/>
            <person name="Lipzen A."/>
            <person name="Pangilinan J."/>
            <person name="Labutti K."/>
            <person name="Bruns T.D."/>
            <person name="Grigoriev I.V."/>
        </authorList>
    </citation>
    <scope>NUCLEOTIDE SEQUENCE [LARGE SCALE GENOMIC DNA]</scope>
    <source>
        <strain evidence="2 3">CBS 144469</strain>
    </source>
</reference>
<proteinExistence type="predicted"/>
<feature type="compositionally biased region" description="Basic and acidic residues" evidence="1">
    <location>
        <begin position="7"/>
        <end position="16"/>
    </location>
</feature>
<protein>
    <submittedName>
        <fullName evidence="2">Uncharacterized protein</fullName>
    </submittedName>
</protein>
<evidence type="ECO:0000313" key="2">
    <source>
        <dbReference type="EMBL" id="KAF6761406.1"/>
    </source>
</evidence>
<feature type="region of interest" description="Disordered" evidence="1">
    <location>
        <begin position="1"/>
        <end position="109"/>
    </location>
</feature>
<evidence type="ECO:0000313" key="3">
    <source>
        <dbReference type="Proteomes" id="UP000521943"/>
    </source>
</evidence>